<dbReference type="GO" id="GO:0016671">
    <property type="term" value="F:oxidoreductase activity, acting on a sulfur group of donors, disulfide as acceptor"/>
    <property type="evidence" value="ECO:0007669"/>
    <property type="project" value="InterPro"/>
</dbReference>
<dbReference type="Proteomes" id="UP000801492">
    <property type="component" value="Unassembled WGS sequence"/>
</dbReference>
<evidence type="ECO:0000313" key="4">
    <source>
        <dbReference type="Proteomes" id="UP000801492"/>
    </source>
</evidence>
<organism evidence="3 4">
    <name type="scientific">Ignelater luminosus</name>
    <name type="common">Cucubano</name>
    <name type="synonym">Pyrophorus luminosus</name>
    <dbReference type="NCBI Taxonomy" id="2038154"/>
    <lineage>
        <taxon>Eukaryota</taxon>
        <taxon>Metazoa</taxon>
        <taxon>Ecdysozoa</taxon>
        <taxon>Arthropoda</taxon>
        <taxon>Hexapoda</taxon>
        <taxon>Insecta</taxon>
        <taxon>Pterygota</taxon>
        <taxon>Neoptera</taxon>
        <taxon>Endopterygota</taxon>
        <taxon>Coleoptera</taxon>
        <taxon>Polyphaga</taxon>
        <taxon>Elateriformia</taxon>
        <taxon>Elateroidea</taxon>
        <taxon>Elateridae</taxon>
        <taxon>Agrypninae</taxon>
        <taxon>Pyrophorini</taxon>
        <taxon>Ignelater</taxon>
    </lineage>
</organism>
<dbReference type="Pfam" id="PF03227">
    <property type="entry name" value="GILT"/>
    <property type="match status" value="1"/>
</dbReference>
<keyword evidence="4" id="KW-1185">Reference proteome</keyword>
<gene>
    <name evidence="3" type="ORF">ILUMI_03480</name>
</gene>
<comment type="similarity">
    <text evidence="1">Belongs to the GILT family.</text>
</comment>
<evidence type="ECO:0000256" key="1">
    <source>
        <dbReference type="ARBA" id="ARBA00005679"/>
    </source>
</evidence>
<reference evidence="3" key="1">
    <citation type="submission" date="2019-08" db="EMBL/GenBank/DDBJ databases">
        <title>The genome of the North American firefly Photinus pyralis.</title>
        <authorList>
            <consortium name="Photinus pyralis genome working group"/>
            <person name="Fallon T.R."/>
            <person name="Sander Lower S.E."/>
            <person name="Weng J.-K."/>
        </authorList>
    </citation>
    <scope>NUCLEOTIDE SEQUENCE</scope>
    <source>
        <strain evidence="3">TRF0915ILg1</strain>
        <tissue evidence="3">Whole body</tissue>
    </source>
</reference>
<evidence type="ECO:0000256" key="2">
    <source>
        <dbReference type="ARBA" id="ARBA00023180"/>
    </source>
</evidence>
<dbReference type="EMBL" id="VTPC01001209">
    <property type="protein sequence ID" value="KAF2902701.1"/>
    <property type="molecule type" value="Genomic_DNA"/>
</dbReference>
<dbReference type="PANTHER" id="PTHR13234">
    <property type="entry name" value="GAMMA-INTERFERON INDUCIBLE LYSOSOMAL THIOL REDUCTASE GILT"/>
    <property type="match status" value="1"/>
</dbReference>
<proteinExistence type="inferred from homology"/>
<dbReference type="OrthoDB" id="958254at2759"/>
<evidence type="ECO:0000313" key="3">
    <source>
        <dbReference type="EMBL" id="KAF2902701.1"/>
    </source>
</evidence>
<sequence length="229" mass="25661">MTGKFRIILLLLIVFIIWKGFQYFTVFPKDPGIEELSNIVHAGDKNVNKIKVTVYYEALCSDSRNFIIKQLVPTYNDLHDFIQLDLVPYGKAKTIEQNGEISFQCQHAATECLANKIHACGLEQIPDSAVQLQYVACMINDNMIPHEVGERCAQELGIVYDPISECANGNKGSELLKAHGIRTHAVNPAISFIPTIELDGSQKVPLVHILKNLHKELCNLFNTKPKVCL</sequence>
<evidence type="ECO:0008006" key="5">
    <source>
        <dbReference type="Google" id="ProtNLM"/>
    </source>
</evidence>
<dbReference type="PANTHER" id="PTHR13234:SF71">
    <property type="entry name" value="GAMMA-INTERFERON-INDUCIBLE LYSOSOMAL THIOL REDUCTASE-LIKE PROTEIN"/>
    <property type="match status" value="1"/>
</dbReference>
<dbReference type="InterPro" id="IPR004911">
    <property type="entry name" value="Interferon-induced_GILT"/>
</dbReference>
<accession>A0A8K0GKE8</accession>
<keyword evidence="2" id="KW-0325">Glycoprotein</keyword>
<name>A0A8K0GKE8_IGNLU</name>
<dbReference type="AlphaFoldDB" id="A0A8K0GKE8"/>
<comment type="caution">
    <text evidence="3">The sequence shown here is derived from an EMBL/GenBank/DDBJ whole genome shotgun (WGS) entry which is preliminary data.</text>
</comment>
<protein>
    <recommendedName>
        <fullName evidence="5">Gamma-interferon-inducible lysosomal thiol reductase</fullName>
    </recommendedName>
</protein>